<comment type="catalytic activity">
    <reaction evidence="1">
        <text>ATP + protein L-histidine = ADP + protein N-phospho-L-histidine.</text>
        <dbReference type="EC" id="2.7.13.3"/>
    </reaction>
</comment>
<dbReference type="InterPro" id="IPR005467">
    <property type="entry name" value="His_kinase_dom"/>
</dbReference>
<keyword evidence="8" id="KW-0067">ATP-binding</keyword>
<feature type="transmembrane region" description="Helical" evidence="12">
    <location>
        <begin position="145"/>
        <end position="167"/>
    </location>
</feature>
<dbReference type="Gene3D" id="3.30.565.10">
    <property type="entry name" value="Histidine kinase-like ATPase, C-terminal domain"/>
    <property type="match status" value="1"/>
</dbReference>
<dbReference type="Pfam" id="PF16927">
    <property type="entry name" value="HisKA_7TM"/>
    <property type="match status" value="1"/>
</dbReference>
<dbReference type="PATRIC" id="fig|795797.18.peg.1523"/>
<comment type="subcellular location">
    <subcellularLocation>
        <location evidence="2">Membrane</location>
        <topology evidence="2">Multi-pass membrane protein</topology>
    </subcellularLocation>
</comment>
<dbReference type="GO" id="GO:0005524">
    <property type="term" value="F:ATP binding"/>
    <property type="evidence" value="ECO:0007669"/>
    <property type="project" value="UniProtKB-KW"/>
</dbReference>
<keyword evidence="6" id="KW-0547">Nucleotide-binding</keyword>
<feature type="transmembrane region" description="Helical" evidence="12">
    <location>
        <begin position="98"/>
        <end position="116"/>
    </location>
</feature>
<dbReference type="CDD" id="cd00075">
    <property type="entry name" value="HATPase"/>
    <property type="match status" value="1"/>
</dbReference>
<evidence type="ECO:0000256" key="3">
    <source>
        <dbReference type="ARBA" id="ARBA00012438"/>
    </source>
</evidence>
<dbReference type="Gene3D" id="3.30.450.20">
    <property type="entry name" value="PAS domain"/>
    <property type="match status" value="1"/>
</dbReference>
<dbReference type="HOGENOM" id="CLU_000445_114_58_2"/>
<evidence type="ECO:0000256" key="1">
    <source>
        <dbReference type="ARBA" id="ARBA00000085"/>
    </source>
</evidence>
<dbReference type="NCBIfam" id="TIGR00229">
    <property type="entry name" value="sensory_box"/>
    <property type="match status" value="1"/>
</dbReference>
<organism evidence="15 17">
    <name type="scientific">Halalkalicoccus jeotgali (strain DSM 18796 / CECT 7217 / JCM 14584 / KCTC 4019 / B3)</name>
    <dbReference type="NCBI Taxonomy" id="795797"/>
    <lineage>
        <taxon>Archaea</taxon>
        <taxon>Methanobacteriati</taxon>
        <taxon>Methanobacteriota</taxon>
        <taxon>Stenosarchaea group</taxon>
        <taxon>Halobacteria</taxon>
        <taxon>Halobacteriales</taxon>
        <taxon>Halococcaceae</taxon>
        <taxon>Halalkalicoccus</taxon>
    </lineage>
</organism>
<evidence type="ECO:0000259" key="13">
    <source>
        <dbReference type="PROSITE" id="PS50109"/>
    </source>
</evidence>
<evidence type="ECO:0000256" key="12">
    <source>
        <dbReference type="SAM" id="Phobius"/>
    </source>
</evidence>
<dbReference type="InterPro" id="IPR000014">
    <property type="entry name" value="PAS"/>
</dbReference>
<dbReference type="InterPro" id="IPR013767">
    <property type="entry name" value="PAS_fold"/>
</dbReference>
<reference evidence="16 18" key="2">
    <citation type="journal article" date="2014" name="PLoS Genet.">
        <title>Phylogenetically driven sequencing of extremely halophilic archaea reveals strategies for static and dynamic osmo-response.</title>
        <authorList>
            <person name="Becker E.A."/>
            <person name="Seitzer P.M."/>
            <person name="Tritt A."/>
            <person name="Larsen D."/>
            <person name="Krusor M."/>
            <person name="Yao A.I."/>
            <person name="Wu D."/>
            <person name="Madern D."/>
            <person name="Eisen J.A."/>
            <person name="Darling A.E."/>
            <person name="Facciotti M.T."/>
        </authorList>
    </citation>
    <scope>NUCLEOTIDE SEQUENCE [LARGE SCALE GENOMIC DNA]</scope>
    <source>
        <strain evidence="16">B3</strain>
        <strain evidence="18">DSM 18796 / CECT 7217 / JCM 14584 / KCTC 4019 / B3</strain>
    </source>
</reference>
<evidence type="ECO:0000259" key="14">
    <source>
        <dbReference type="PROSITE" id="PS50112"/>
    </source>
</evidence>
<evidence type="ECO:0000313" key="17">
    <source>
        <dbReference type="Proteomes" id="UP000000390"/>
    </source>
</evidence>
<dbReference type="OrthoDB" id="327291at2157"/>
<proteinExistence type="predicted"/>
<dbReference type="Proteomes" id="UP000011645">
    <property type="component" value="Unassembled WGS sequence"/>
</dbReference>
<dbReference type="GO" id="GO:0007234">
    <property type="term" value="P:osmosensory signaling via phosphorelay pathway"/>
    <property type="evidence" value="ECO:0007669"/>
    <property type="project" value="TreeGrafter"/>
</dbReference>
<dbReference type="PANTHER" id="PTHR42878">
    <property type="entry name" value="TWO-COMPONENT HISTIDINE KINASE"/>
    <property type="match status" value="1"/>
</dbReference>
<keyword evidence="4" id="KW-0808">Transferase</keyword>
<dbReference type="STRING" id="795797.HacjB3_07670"/>
<keyword evidence="5 12" id="KW-0812">Transmembrane</keyword>
<evidence type="ECO:0000256" key="4">
    <source>
        <dbReference type="ARBA" id="ARBA00022679"/>
    </source>
</evidence>
<dbReference type="InterPro" id="IPR035965">
    <property type="entry name" value="PAS-like_dom_sf"/>
</dbReference>
<dbReference type="PROSITE" id="PS50112">
    <property type="entry name" value="PAS"/>
    <property type="match status" value="1"/>
</dbReference>
<feature type="transmembrane region" description="Helical" evidence="12">
    <location>
        <begin position="179"/>
        <end position="197"/>
    </location>
</feature>
<dbReference type="GeneID" id="9419334"/>
<evidence type="ECO:0000313" key="15">
    <source>
        <dbReference type="EMBL" id="ADJ14919.1"/>
    </source>
</evidence>
<feature type="transmembrane region" description="Helical" evidence="12">
    <location>
        <begin position="6"/>
        <end position="26"/>
    </location>
</feature>
<dbReference type="Pfam" id="PF00989">
    <property type="entry name" value="PAS"/>
    <property type="match status" value="1"/>
</dbReference>
<keyword evidence="10" id="KW-0902">Two-component regulatory system</keyword>
<evidence type="ECO:0000256" key="2">
    <source>
        <dbReference type="ARBA" id="ARBA00004141"/>
    </source>
</evidence>
<dbReference type="PROSITE" id="PS50109">
    <property type="entry name" value="HIS_KIN"/>
    <property type="match status" value="1"/>
</dbReference>
<dbReference type="EMBL" id="CP002062">
    <property type="protein sequence ID" value="ADJ14919.1"/>
    <property type="molecule type" value="Genomic_DNA"/>
</dbReference>
<dbReference type="SUPFAM" id="SSF55874">
    <property type="entry name" value="ATPase domain of HSP90 chaperone/DNA topoisomerase II/histidine kinase"/>
    <property type="match status" value="1"/>
</dbReference>
<feature type="domain" description="Histidine kinase" evidence="13">
    <location>
        <begin position="353"/>
        <end position="551"/>
    </location>
</feature>
<evidence type="ECO:0000256" key="7">
    <source>
        <dbReference type="ARBA" id="ARBA00022777"/>
    </source>
</evidence>
<keyword evidence="11 12" id="KW-0472">Membrane</keyword>
<evidence type="ECO:0000256" key="5">
    <source>
        <dbReference type="ARBA" id="ARBA00022692"/>
    </source>
</evidence>
<reference evidence="15 17" key="1">
    <citation type="journal article" date="2010" name="J. Bacteriol.">
        <title>Complete genome sequence of Halalkalicoccus jeotgali B3(T), an extremely halophilic archaeon.</title>
        <authorList>
            <person name="Roh S.W."/>
            <person name="Nam Y.D."/>
            <person name="Nam S.H."/>
            <person name="Choi S.H."/>
            <person name="Park H.S."/>
            <person name="Bae J.W."/>
        </authorList>
    </citation>
    <scope>NUCLEOTIDE SEQUENCE [LARGE SCALE GENOMIC DNA]</scope>
    <source>
        <strain evidence="15">B3</strain>
        <strain evidence="17">DSM 18796 / CECT 7217 / JCM 14584 / KCTC 4019 / B3</strain>
    </source>
</reference>
<dbReference type="InterPro" id="IPR003594">
    <property type="entry name" value="HATPase_dom"/>
</dbReference>
<dbReference type="AlphaFoldDB" id="D8J2G2"/>
<keyword evidence="9 12" id="KW-1133">Transmembrane helix</keyword>
<evidence type="ECO:0000313" key="18">
    <source>
        <dbReference type="Proteomes" id="UP000011645"/>
    </source>
</evidence>
<dbReference type="PRINTS" id="PR00344">
    <property type="entry name" value="BCTRLSENSOR"/>
</dbReference>
<evidence type="ECO:0000256" key="6">
    <source>
        <dbReference type="ARBA" id="ARBA00022741"/>
    </source>
</evidence>
<dbReference type="GO" id="GO:0030295">
    <property type="term" value="F:protein kinase activator activity"/>
    <property type="evidence" value="ECO:0007669"/>
    <property type="project" value="TreeGrafter"/>
</dbReference>
<dbReference type="RefSeq" id="WP_008417740.1">
    <property type="nucleotide sequence ID" value="NC_014297.1"/>
</dbReference>
<evidence type="ECO:0000313" key="16">
    <source>
        <dbReference type="EMBL" id="ELY35065.1"/>
    </source>
</evidence>
<keyword evidence="7 15" id="KW-0418">Kinase</keyword>
<feature type="transmembrane region" description="Helical" evidence="12">
    <location>
        <begin position="69"/>
        <end position="86"/>
    </location>
</feature>
<evidence type="ECO:0000256" key="9">
    <source>
        <dbReference type="ARBA" id="ARBA00022989"/>
    </source>
</evidence>
<dbReference type="InterPro" id="IPR036890">
    <property type="entry name" value="HATPase_C_sf"/>
</dbReference>
<dbReference type="Proteomes" id="UP000000390">
    <property type="component" value="Chromosome"/>
</dbReference>
<dbReference type="GO" id="GO:0000156">
    <property type="term" value="F:phosphorelay response regulator activity"/>
    <property type="evidence" value="ECO:0007669"/>
    <property type="project" value="TreeGrafter"/>
</dbReference>
<name>D8J2G2_HALJB</name>
<dbReference type="GO" id="GO:0004673">
    <property type="term" value="F:protein histidine kinase activity"/>
    <property type="evidence" value="ECO:0007669"/>
    <property type="project" value="UniProtKB-EC"/>
</dbReference>
<protein>
    <recommendedName>
        <fullName evidence="3">histidine kinase</fullName>
        <ecNumber evidence="3">2.7.13.3</ecNumber>
    </recommendedName>
</protein>
<dbReference type="SUPFAM" id="SSF55785">
    <property type="entry name" value="PYP-like sensor domain (PAS domain)"/>
    <property type="match status" value="1"/>
</dbReference>
<gene>
    <name evidence="15" type="ordered locus">HacjB3_07670</name>
    <name evidence="16" type="ORF">C497_15052</name>
</gene>
<dbReference type="Pfam" id="PF02518">
    <property type="entry name" value="HATPase_c"/>
    <property type="match status" value="1"/>
</dbReference>
<sequence length="560" mass="59809">MITLSPTVALIVGSVLAAGSVGVLAWRQRPEPGSFSLAVLMAAAAWWSATQLGTLLAGTLPGALFWARLQWLASVTLPVVWLVFALEYTGYDRYVRRSVVAGLAIPSVLTLALLATNGTHGLIRESVTLADHHGYLVLQSTWGPWFYLIVGYAYVLVTVGSLLFVQLAIGASLLYRTQAIALLVGAASPWLAHLVYLSGFVPWAGLDLMGATFSVSGATLLFALARGRLLDANPAASRLASDFVIRGIDDGVLITDSSGRVVDLNPAVRSILGVSPADAVGRPAVAVVPGWDGSSAEPDSEVTTRVGDGARYFDVRVSVLTDYHDRPVGRAIVLRDVTERRRRRQRLTVLQRILRHNLRNEMTVIHGHAQCLEDEGNDAAGAIEESANRVLDLSQKASQIERLVAKSETDATTRLDIVIENAVRSLRSEHPGTTFLVGELPSVTVCVSIETAVYNLLENAAEHNTGDDPTVTVEASVSDREVRITVADDGPGIPPMERQVLQVDGETPLHHGSGIGLWLVHWTVELLGGTVTFGENDPIGSVVNVRVPVAGSPGGHERGA</sequence>
<accession>D8J2G2</accession>
<dbReference type="EMBL" id="AOHV01000038">
    <property type="protein sequence ID" value="ELY35065.1"/>
    <property type="molecule type" value="Genomic_DNA"/>
</dbReference>
<dbReference type="KEGG" id="hje:HacjB3_07670"/>
<dbReference type="InterPro" id="IPR031621">
    <property type="entry name" value="HisKA_7TM"/>
</dbReference>
<evidence type="ECO:0000256" key="11">
    <source>
        <dbReference type="ARBA" id="ARBA00023136"/>
    </source>
</evidence>
<feature type="transmembrane region" description="Helical" evidence="12">
    <location>
        <begin position="33"/>
        <end position="49"/>
    </location>
</feature>
<dbReference type="eggNOG" id="arCOG02327">
    <property type="taxonomic scope" value="Archaea"/>
</dbReference>
<dbReference type="EC" id="2.7.13.3" evidence="3"/>
<dbReference type="SMART" id="SM00091">
    <property type="entry name" value="PAS"/>
    <property type="match status" value="1"/>
</dbReference>
<dbReference type="SMART" id="SM00387">
    <property type="entry name" value="HATPase_c"/>
    <property type="match status" value="1"/>
</dbReference>
<feature type="domain" description="PAS" evidence="14">
    <location>
        <begin position="244"/>
        <end position="285"/>
    </location>
</feature>
<dbReference type="PANTHER" id="PTHR42878:SF7">
    <property type="entry name" value="SENSOR HISTIDINE KINASE GLRK"/>
    <property type="match status" value="1"/>
</dbReference>
<dbReference type="InterPro" id="IPR050351">
    <property type="entry name" value="BphY/WalK/GraS-like"/>
</dbReference>
<evidence type="ECO:0000256" key="10">
    <source>
        <dbReference type="ARBA" id="ARBA00023012"/>
    </source>
</evidence>
<dbReference type="GO" id="GO:0006355">
    <property type="term" value="P:regulation of DNA-templated transcription"/>
    <property type="evidence" value="ECO:0007669"/>
    <property type="project" value="InterPro"/>
</dbReference>
<evidence type="ECO:0000256" key="8">
    <source>
        <dbReference type="ARBA" id="ARBA00022840"/>
    </source>
</evidence>
<dbReference type="CDD" id="cd00130">
    <property type="entry name" value="PAS"/>
    <property type="match status" value="1"/>
</dbReference>
<keyword evidence="18" id="KW-1185">Reference proteome</keyword>
<dbReference type="InterPro" id="IPR004358">
    <property type="entry name" value="Sig_transdc_His_kin-like_C"/>
</dbReference>
<dbReference type="GO" id="GO:0016020">
    <property type="term" value="C:membrane"/>
    <property type="evidence" value="ECO:0007669"/>
    <property type="project" value="UniProtKB-SubCell"/>
</dbReference>